<evidence type="ECO:0000313" key="1">
    <source>
        <dbReference type="EMBL" id="JAH45728.1"/>
    </source>
</evidence>
<protein>
    <submittedName>
        <fullName evidence="1">Uncharacterized protein</fullName>
    </submittedName>
</protein>
<dbReference type="AlphaFoldDB" id="A0A0E9SZ09"/>
<name>A0A0E9SZ09_ANGAN</name>
<organism evidence="1">
    <name type="scientific">Anguilla anguilla</name>
    <name type="common">European freshwater eel</name>
    <name type="synonym">Muraena anguilla</name>
    <dbReference type="NCBI Taxonomy" id="7936"/>
    <lineage>
        <taxon>Eukaryota</taxon>
        <taxon>Metazoa</taxon>
        <taxon>Chordata</taxon>
        <taxon>Craniata</taxon>
        <taxon>Vertebrata</taxon>
        <taxon>Euteleostomi</taxon>
        <taxon>Actinopterygii</taxon>
        <taxon>Neopterygii</taxon>
        <taxon>Teleostei</taxon>
        <taxon>Anguilliformes</taxon>
        <taxon>Anguillidae</taxon>
        <taxon>Anguilla</taxon>
    </lineage>
</organism>
<reference evidence="1" key="2">
    <citation type="journal article" date="2015" name="Fish Shellfish Immunol.">
        <title>Early steps in the European eel (Anguilla anguilla)-Vibrio vulnificus interaction in the gills: Role of the RtxA13 toxin.</title>
        <authorList>
            <person name="Callol A."/>
            <person name="Pajuelo D."/>
            <person name="Ebbesson L."/>
            <person name="Teles M."/>
            <person name="MacKenzie S."/>
            <person name="Amaro C."/>
        </authorList>
    </citation>
    <scope>NUCLEOTIDE SEQUENCE</scope>
</reference>
<reference evidence="1" key="1">
    <citation type="submission" date="2014-11" db="EMBL/GenBank/DDBJ databases">
        <authorList>
            <person name="Amaro Gonzalez C."/>
        </authorList>
    </citation>
    <scope>NUCLEOTIDE SEQUENCE</scope>
</reference>
<proteinExistence type="predicted"/>
<accession>A0A0E9SZ09</accession>
<sequence>MASEDKDLWQIRVFFPTAQKSWQSRTLQYKRKNHISQRFN</sequence>
<dbReference type="EMBL" id="GBXM01062849">
    <property type="protein sequence ID" value="JAH45728.1"/>
    <property type="molecule type" value="Transcribed_RNA"/>
</dbReference>